<evidence type="ECO:0000313" key="5">
    <source>
        <dbReference type="Proteomes" id="UP000001744"/>
    </source>
</evidence>
<proteinExistence type="predicted"/>
<dbReference type="Gene3D" id="2.130.10.10">
    <property type="entry name" value="YVTN repeat-like/Quinoprotein amine dehydrogenase"/>
    <property type="match status" value="1"/>
</dbReference>
<dbReference type="VEuPathDB" id="FungiDB:SJAG_03754"/>
<evidence type="ECO:0000313" key="3">
    <source>
        <dbReference type="EMBL" id="EEB08594.1"/>
    </source>
</evidence>
<dbReference type="GO" id="GO:0005886">
    <property type="term" value="C:plasma membrane"/>
    <property type="evidence" value="ECO:0000318"/>
    <property type="project" value="GO_Central"/>
</dbReference>
<sequence>MGLFSKKQSKKNSADANDLSKGLENLSISLQVDDYNRFGVIGKPVNWYYDAAQELLALETSEDIIYIFGKGSVQTQYVIPPGVKLSHLVIHWMHLILIGTNNMLYSFDLTRPQNKDPVSSLTLHRKVTAIGVDSAVEWLYLGLQDGSVFAYDTTRRGFGSYRIENQYTERQEEWKLMGYPFAKKSVSAVQGIHINPKDLGLLLIVYDIGVVLYSLKASKALRYFELEFAPGSLAASFATTTQYRRPHVQGCVWSPWGTHFLCWYEDSVYAFWNVASDEPIQTKTFIDSNVHAFDPDLPSLHPVKLEPIRQMFWCVSEKLDFSYVLMMGGLPKDSQMQGVSLMLYKKNPEGIADVKQLTEYYTTPDSQRFFPFDAGKEPVSFLVIPSASPHYSGGHAPYAMLVLFEDGSILPLALPTGDVITHSSVLPPALALSLPNTKLMGFFMMSKLAWDSLYETTILNALPSLIRGGTEHPGFLRQLDSRSVFVTSRKLSLTLWNVSKGLISSHSAVYLDFSEVLESNLRPNCSFTSVSISRFTVELACADTLGRVLLVGRSAKDNGSHVTLAEGIAKIHDPFAVEGTIRGKYILDLKQGQVSHLNMSDIGFLLVGYTNGCLAIIDLRGPHISCEISLADFADAFRRKGKLSHFSSEHVTSSCFSVFSPDNKRPAQLYALVGSSVGRVYVFQISMNQNGVHEVFFEHAFEFSSSKIVSIRPVTQSGVDATADGQALTIIGSPLQEPIYISICSESSTALYQGMNQKCSSIHFNRKKCVHANILPSKFSEMGSLVCLHSDSSASWYTLPNLKEELSLKLPKDISVTGDMQNALLTNGQYILPTVYPNACALGSIAGTGFHLGMVPAPTIIVLAKKFAARPTISTWSWLKGEQYVSPEDLNLILAGPHRPANKIRPPKVVTPSTDQASSSNSSAPPIQRYHPKQKSIFNQLTDSLTKRGRILGGVEDKLEDLEVASSDWLKEIKAFANTSKNDVMLFGLKSYLP</sequence>
<dbReference type="RefSeq" id="XP_002174887.1">
    <property type="nucleotide sequence ID" value="XM_002174851.2"/>
</dbReference>
<name>B6K2V4_SCHJY</name>
<dbReference type="GO" id="GO:0005737">
    <property type="term" value="C:cytoplasm"/>
    <property type="evidence" value="ECO:0000318"/>
    <property type="project" value="GO_Central"/>
</dbReference>
<feature type="domain" description="Lethal giant larvae (Lgl)-like C-terminal" evidence="2">
    <location>
        <begin position="527"/>
        <end position="903"/>
    </location>
</feature>
<dbReference type="InterPro" id="IPR015943">
    <property type="entry name" value="WD40/YVTN_repeat-like_dom_sf"/>
</dbReference>
<dbReference type="HOGENOM" id="CLU_006030_0_0_1"/>
<protein>
    <submittedName>
        <fullName evidence="3">Lgl family protein</fullName>
    </submittedName>
</protein>
<dbReference type="GO" id="GO:0006887">
    <property type="term" value="P:exocytosis"/>
    <property type="evidence" value="ECO:0000318"/>
    <property type="project" value="GO_Central"/>
</dbReference>
<dbReference type="InterPro" id="IPR036322">
    <property type="entry name" value="WD40_repeat_dom_sf"/>
</dbReference>
<evidence type="ECO:0000256" key="1">
    <source>
        <dbReference type="SAM" id="MobiDB-lite"/>
    </source>
</evidence>
<gene>
    <name evidence="4" type="primary">sro7</name>
    <name evidence="3" type="ORF">SJAG_03754</name>
</gene>
<dbReference type="GeneID" id="7052268"/>
<feature type="region of interest" description="Disordered" evidence="1">
    <location>
        <begin position="903"/>
        <end position="929"/>
    </location>
</feature>
<dbReference type="InterPro" id="IPR013905">
    <property type="entry name" value="Lgl_C_dom"/>
</dbReference>
<dbReference type="STRING" id="402676.B6K2V4"/>
<dbReference type="GO" id="GO:0045159">
    <property type="term" value="F:myosin II binding"/>
    <property type="evidence" value="ECO:0000318"/>
    <property type="project" value="GO_Central"/>
</dbReference>
<dbReference type="OMA" id="QIYVFGQ"/>
<dbReference type="Pfam" id="PF08596">
    <property type="entry name" value="Lgl_C"/>
    <property type="match status" value="1"/>
</dbReference>
<dbReference type="PANTHER" id="PTHR10241">
    <property type="entry name" value="LETHAL 2 GIANT LARVAE PROTEIN"/>
    <property type="match status" value="1"/>
</dbReference>
<dbReference type="OrthoDB" id="19944at2759"/>
<evidence type="ECO:0000313" key="4">
    <source>
        <dbReference type="JaponicusDB" id="SJAG_03754"/>
    </source>
</evidence>
<dbReference type="AlphaFoldDB" id="B6K2V4"/>
<reference evidence="3 5" key="1">
    <citation type="journal article" date="2011" name="Science">
        <title>Comparative functional genomics of the fission yeasts.</title>
        <authorList>
            <person name="Rhind N."/>
            <person name="Chen Z."/>
            <person name="Yassour M."/>
            <person name="Thompson D.A."/>
            <person name="Haas B.J."/>
            <person name="Habib N."/>
            <person name="Wapinski I."/>
            <person name="Roy S."/>
            <person name="Lin M.F."/>
            <person name="Heiman D.I."/>
            <person name="Young S.K."/>
            <person name="Furuya K."/>
            <person name="Guo Y."/>
            <person name="Pidoux A."/>
            <person name="Chen H.M."/>
            <person name="Robbertse B."/>
            <person name="Goldberg J.M."/>
            <person name="Aoki K."/>
            <person name="Bayne E.H."/>
            <person name="Berlin A.M."/>
            <person name="Desjardins C.A."/>
            <person name="Dobbs E."/>
            <person name="Dukaj L."/>
            <person name="Fan L."/>
            <person name="FitzGerald M.G."/>
            <person name="French C."/>
            <person name="Gujja S."/>
            <person name="Hansen K."/>
            <person name="Keifenheim D."/>
            <person name="Levin J.Z."/>
            <person name="Mosher R.A."/>
            <person name="Mueller C.A."/>
            <person name="Pfiffner J."/>
            <person name="Priest M."/>
            <person name="Russ C."/>
            <person name="Smialowska A."/>
            <person name="Swoboda P."/>
            <person name="Sykes S.M."/>
            <person name="Vaughn M."/>
            <person name="Vengrova S."/>
            <person name="Yoder R."/>
            <person name="Zeng Q."/>
            <person name="Allshire R."/>
            <person name="Baulcombe D."/>
            <person name="Birren B.W."/>
            <person name="Brown W."/>
            <person name="Ekwall K."/>
            <person name="Kellis M."/>
            <person name="Leatherwood J."/>
            <person name="Levin H."/>
            <person name="Margalit H."/>
            <person name="Martienssen R."/>
            <person name="Nieduszynski C.A."/>
            <person name="Spatafora J.W."/>
            <person name="Friedman N."/>
            <person name="Dalgaard J.Z."/>
            <person name="Baumann P."/>
            <person name="Niki H."/>
            <person name="Regev A."/>
            <person name="Nusbaum C."/>
        </authorList>
    </citation>
    <scope>NUCLEOTIDE SEQUENCE [LARGE SCALE GENOMIC DNA]</scope>
    <source>
        <strain evidence="5">yFS275 / FY16936</strain>
    </source>
</reference>
<dbReference type="eggNOG" id="KOG1983">
    <property type="taxonomic scope" value="Eukaryota"/>
</dbReference>
<dbReference type="SUPFAM" id="SSF50978">
    <property type="entry name" value="WD40 repeat-like"/>
    <property type="match status" value="2"/>
</dbReference>
<organism evidence="3 5">
    <name type="scientific">Schizosaccharomyces japonicus (strain yFS275 / FY16936)</name>
    <name type="common">Fission yeast</name>
    <dbReference type="NCBI Taxonomy" id="402676"/>
    <lineage>
        <taxon>Eukaryota</taxon>
        <taxon>Fungi</taxon>
        <taxon>Dikarya</taxon>
        <taxon>Ascomycota</taxon>
        <taxon>Taphrinomycotina</taxon>
        <taxon>Schizosaccharomycetes</taxon>
        <taxon>Schizosaccharomycetales</taxon>
        <taxon>Schizosaccharomycetaceae</taxon>
        <taxon>Schizosaccharomyces</taxon>
    </lineage>
</organism>
<keyword evidence="5" id="KW-1185">Reference proteome</keyword>
<evidence type="ECO:0000259" key="2">
    <source>
        <dbReference type="Pfam" id="PF08596"/>
    </source>
</evidence>
<dbReference type="EMBL" id="KE651167">
    <property type="protein sequence ID" value="EEB08594.1"/>
    <property type="molecule type" value="Genomic_DNA"/>
</dbReference>
<dbReference type="PANTHER" id="PTHR10241:SF25">
    <property type="entry name" value="TOMOSYN, ISOFORM C"/>
    <property type="match status" value="1"/>
</dbReference>
<dbReference type="GO" id="GO:0006893">
    <property type="term" value="P:Golgi to plasma membrane transport"/>
    <property type="evidence" value="ECO:0000318"/>
    <property type="project" value="GO_Central"/>
</dbReference>
<dbReference type="JaponicusDB" id="SJAG_03754">
    <property type="gene designation" value="sro7"/>
</dbReference>
<dbReference type="GO" id="GO:0019905">
    <property type="term" value="F:syntaxin binding"/>
    <property type="evidence" value="ECO:0000318"/>
    <property type="project" value="GO_Central"/>
</dbReference>
<dbReference type="Proteomes" id="UP000001744">
    <property type="component" value="Unassembled WGS sequence"/>
</dbReference>
<accession>B6K2V4</accession>
<dbReference type="GO" id="GO:0005096">
    <property type="term" value="F:GTPase activator activity"/>
    <property type="evidence" value="ECO:0000318"/>
    <property type="project" value="GO_Central"/>
</dbReference>